<reference evidence="1" key="2">
    <citation type="submission" date="2022-06" db="UniProtKB">
        <authorList>
            <consortium name="EnsemblMetazoa"/>
        </authorList>
    </citation>
    <scope>IDENTIFICATION</scope>
</reference>
<dbReference type="AlphaFoldDB" id="A0A8R2FCY1"/>
<dbReference type="KEGG" id="api:103310882"/>
<protein>
    <submittedName>
        <fullName evidence="1">Uncharacterized protein</fullName>
    </submittedName>
</protein>
<name>A0A8R2FCY1_ACYPI</name>
<proteinExistence type="predicted"/>
<sequence length="423" mass="49586">GIIVKTPHGDLRIYFVLALVLGDNLGVNTLLEFSKSFSANYFCRFCKAHKSITKHMSIEDSNLIRTVDNYSVDVLSNNFKETGIYQESILNRIKSFHVTDNFCVDIMHDLFEGVCHYNMCHIIKYYSETVQLFSLENLNNRKSAFNYGSLEVGNCSPPILDSHIKHFRLKMSAKEMWTFVHFFSLMVGDLIPHDDEVWKFFTNFLKIIDVLLSHTFTENGIVLLQHLIKEHNENYVLLFNDSLKPKHHFLVHYPSIIRQSGPPRHFWCFRFEAKHREIKTYARVTSSRKNITLSISKKCQLKFSNFLMHPFNSVIICEDKHKQTPYEAIEHEIYTKMSLRPIDYSMYSEVQYKGTTYKTKLYLSRFTNDTMSIFEIKAAYEVPVELQIINEFALVNINDFSGPPIDIIKTSTFKSFVRLKEFF</sequence>
<keyword evidence="2" id="KW-1185">Reference proteome</keyword>
<accession>A0A8R2FCY1</accession>
<dbReference type="RefSeq" id="XP_008188545.1">
    <property type="nucleotide sequence ID" value="XM_008190323.1"/>
</dbReference>
<evidence type="ECO:0000313" key="2">
    <source>
        <dbReference type="Proteomes" id="UP000007819"/>
    </source>
</evidence>
<dbReference type="OrthoDB" id="6625353at2759"/>
<dbReference type="PANTHER" id="PTHR31912">
    <property type="entry name" value="IP13529P"/>
    <property type="match status" value="1"/>
</dbReference>
<organism evidence="1 2">
    <name type="scientific">Acyrthosiphon pisum</name>
    <name type="common">Pea aphid</name>
    <dbReference type="NCBI Taxonomy" id="7029"/>
    <lineage>
        <taxon>Eukaryota</taxon>
        <taxon>Metazoa</taxon>
        <taxon>Ecdysozoa</taxon>
        <taxon>Arthropoda</taxon>
        <taxon>Hexapoda</taxon>
        <taxon>Insecta</taxon>
        <taxon>Pterygota</taxon>
        <taxon>Neoptera</taxon>
        <taxon>Paraneoptera</taxon>
        <taxon>Hemiptera</taxon>
        <taxon>Sternorrhyncha</taxon>
        <taxon>Aphidomorpha</taxon>
        <taxon>Aphidoidea</taxon>
        <taxon>Aphididae</taxon>
        <taxon>Macrosiphini</taxon>
        <taxon>Acyrthosiphon</taxon>
    </lineage>
</organism>
<dbReference type="Proteomes" id="UP000007819">
    <property type="component" value="Unassembled WGS sequence"/>
</dbReference>
<reference evidence="2" key="1">
    <citation type="submission" date="2010-06" db="EMBL/GenBank/DDBJ databases">
        <authorList>
            <person name="Jiang H."/>
            <person name="Abraham K."/>
            <person name="Ali S."/>
            <person name="Alsbrooks S.L."/>
            <person name="Anim B.N."/>
            <person name="Anosike U.S."/>
            <person name="Attaway T."/>
            <person name="Bandaranaike D.P."/>
            <person name="Battles P.K."/>
            <person name="Bell S.N."/>
            <person name="Bell A.V."/>
            <person name="Beltran B."/>
            <person name="Bickham C."/>
            <person name="Bustamante Y."/>
            <person name="Caleb T."/>
            <person name="Canada A."/>
            <person name="Cardenas V."/>
            <person name="Carter K."/>
            <person name="Chacko J."/>
            <person name="Chandrabose M.N."/>
            <person name="Chavez D."/>
            <person name="Chavez A."/>
            <person name="Chen L."/>
            <person name="Chu H.-S."/>
            <person name="Claassen K.J."/>
            <person name="Cockrell R."/>
            <person name="Collins M."/>
            <person name="Cooper J.A."/>
            <person name="Cree A."/>
            <person name="Curry S.M."/>
            <person name="Da Y."/>
            <person name="Dao M.D."/>
            <person name="Das B."/>
            <person name="Davila M.-L."/>
            <person name="Davy-Carroll L."/>
            <person name="Denson S."/>
            <person name="Dinh H."/>
            <person name="Ebong V.E."/>
            <person name="Edwards J.R."/>
            <person name="Egan A."/>
            <person name="El-Daye J."/>
            <person name="Escobedo L."/>
            <person name="Fernandez S."/>
            <person name="Fernando P.R."/>
            <person name="Flagg N."/>
            <person name="Forbes L.D."/>
            <person name="Fowler R.G."/>
            <person name="Fu Q."/>
            <person name="Gabisi R.A."/>
            <person name="Ganer J."/>
            <person name="Garbino Pronczuk A."/>
            <person name="Garcia R.M."/>
            <person name="Garner T."/>
            <person name="Garrett T.E."/>
            <person name="Gonzalez D.A."/>
            <person name="Hamid H."/>
            <person name="Hawkins E.S."/>
            <person name="Hirani K."/>
            <person name="Hogues M.E."/>
            <person name="Hollins B."/>
            <person name="Hsiao C.-H."/>
            <person name="Jabil R."/>
            <person name="James M.L."/>
            <person name="Jhangiani S.N."/>
            <person name="Johnson B."/>
            <person name="Johnson Q."/>
            <person name="Joshi V."/>
            <person name="Kalu J.B."/>
            <person name="Kam C."/>
            <person name="Kashfia A."/>
            <person name="Keebler J."/>
            <person name="Kisamo H."/>
            <person name="Kovar C.L."/>
            <person name="Lago L.A."/>
            <person name="Lai C.-Y."/>
            <person name="Laidlaw J."/>
            <person name="Lara F."/>
            <person name="Le T.-K."/>
            <person name="Lee S.L."/>
            <person name="Legall F.H."/>
            <person name="Lemon S.J."/>
            <person name="Lewis L.R."/>
            <person name="Li B."/>
            <person name="Liu Y."/>
            <person name="Liu Y.-S."/>
            <person name="Lopez J."/>
            <person name="Lozado R.J."/>
            <person name="Lu J."/>
            <person name="Madu R.C."/>
            <person name="Maheshwari M."/>
            <person name="Maheshwari R."/>
            <person name="Malloy K."/>
            <person name="Martinez E."/>
            <person name="Mathew T."/>
            <person name="Mercado I.C."/>
            <person name="Mercado C."/>
            <person name="Meyer B."/>
            <person name="Montgomery K."/>
            <person name="Morgan M.B."/>
            <person name="Munidasa M."/>
            <person name="Nazareth L.V."/>
            <person name="Nelson J."/>
            <person name="Ng B.M."/>
            <person name="Nguyen N.B."/>
            <person name="Nguyen P.Q."/>
            <person name="Nguyen T."/>
            <person name="Obregon M."/>
            <person name="Okwuonu G.O."/>
            <person name="Onwere C.G."/>
            <person name="Orozco G."/>
            <person name="Parra A."/>
            <person name="Patel S."/>
            <person name="Patil S."/>
            <person name="Perez A."/>
            <person name="Perez Y."/>
            <person name="Pham C."/>
            <person name="Primus E.L."/>
            <person name="Pu L.-L."/>
            <person name="Puazo M."/>
            <person name="Qin X."/>
            <person name="Quiroz J.B."/>
            <person name="Reese J."/>
            <person name="Richards S."/>
            <person name="Rives C.M."/>
            <person name="Robberts R."/>
            <person name="Ruiz S.J."/>
            <person name="Ruiz M.J."/>
            <person name="Santibanez J."/>
            <person name="Schneider B.W."/>
            <person name="Sisson I."/>
            <person name="Smith M."/>
            <person name="Sodergren E."/>
            <person name="Song X.-Z."/>
            <person name="Song B.B."/>
            <person name="Summersgill H."/>
            <person name="Thelus R."/>
            <person name="Thornton R.D."/>
            <person name="Trejos Z.Y."/>
            <person name="Usmani K."/>
            <person name="Vattathil S."/>
            <person name="Villasana D."/>
            <person name="Walker D.L."/>
            <person name="Wang S."/>
            <person name="Wang K."/>
            <person name="White C.S."/>
            <person name="Williams A.C."/>
            <person name="Williamson J."/>
            <person name="Wilson K."/>
            <person name="Woghiren I.O."/>
            <person name="Woodworth J.R."/>
            <person name="Worley K.C."/>
            <person name="Wright R.A."/>
            <person name="Wu W."/>
            <person name="Young L."/>
            <person name="Zhang L."/>
            <person name="Zhang J."/>
            <person name="Zhu Y."/>
            <person name="Muzny D.M."/>
            <person name="Weinstock G."/>
            <person name="Gibbs R.A."/>
        </authorList>
    </citation>
    <scope>NUCLEOTIDE SEQUENCE [LARGE SCALE GENOMIC DNA]</scope>
    <source>
        <strain evidence="2">LSR1</strain>
    </source>
</reference>
<dbReference type="EnsemblMetazoa" id="XM_008190323.1">
    <property type="protein sequence ID" value="XP_008188545.1"/>
    <property type="gene ID" value="LOC103310882"/>
</dbReference>
<evidence type="ECO:0000313" key="1">
    <source>
        <dbReference type="EnsemblMetazoa" id="XP_008188545.1"/>
    </source>
</evidence>
<dbReference type="PANTHER" id="PTHR31912:SF34">
    <property type="entry name" value="NOTOCHORD-RELATED PROTEIN"/>
    <property type="match status" value="1"/>
</dbReference>
<dbReference type="GeneID" id="103310882"/>